<comment type="caution">
    <text evidence="3">The sequence shown here is derived from an EMBL/GenBank/DDBJ whole genome shotgun (WGS) entry which is preliminary data.</text>
</comment>
<feature type="compositionally biased region" description="Basic and acidic residues" evidence="1">
    <location>
        <begin position="241"/>
        <end position="254"/>
    </location>
</feature>
<name>A0AAE0WQL7_9PEZI</name>
<organism evidence="3 4">
    <name type="scientific">Recurvomyces mirabilis</name>
    <dbReference type="NCBI Taxonomy" id="574656"/>
    <lineage>
        <taxon>Eukaryota</taxon>
        <taxon>Fungi</taxon>
        <taxon>Dikarya</taxon>
        <taxon>Ascomycota</taxon>
        <taxon>Pezizomycotina</taxon>
        <taxon>Dothideomycetes</taxon>
        <taxon>Dothideomycetidae</taxon>
        <taxon>Mycosphaerellales</taxon>
        <taxon>Teratosphaeriaceae</taxon>
        <taxon>Recurvomyces</taxon>
    </lineage>
</organism>
<dbReference type="Pfam" id="PF24864">
    <property type="entry name" value="DUF7730"/>
    <property type="match status" value="1"/>
</dbReference>
<dbReference type="Proteomes" id="UP001274830">
    <property type="component" value="Unassembled WGS sequence"/>
</dbReference>
<protein>
    <recommendedName>
        <fullName evidence="2">DUF7730 domain-containing protein</fullName>
    </recommendedName>
</protein>
<dbReference type="PANTHER" id="PTHR42085">
    <property type="entry name" value="F-BOX DOMAIN-CONTAINING PROTEIN"/>
    <property type="match status" value="1"/>
</dbReference>
<feature type="compositionally biased region" description="Low complexity" evidence="1">
    <location>
        <begin position="203"/>
        <end position="218"/>
    </location>
</feature>
<evidence type="ECO:0000256" key="1">
    <source>
        <dbReference type="SAM" id="MobiDB-lite"/>
    </source>
</evidence>
<sequence length="444" mass="49826">MAKSPVVGRVAKRGNSGNGSANGRRMSTRQQSRLAEMSSSREGTTLQDMVDQVSPPLKGTKEDCVGQGTETEGWVFVSTRREVVDEEEDSKTAEVKKDQVFPLFNMPPEIRNEIYRACLTRPFNILLSKKEPPEMEPEAKEDGSLLGLNDAEVDVSEVPSGPQPRPWHSFAQDERDDHVQCHVQRVNAADAPRNWANRRSRSARLSTRTSGSSSSTTSQNSVVFGPTFGSLRSSRSSAHPEPPKTDIPRIPRPQDSDPLIVALLRTNKQIYQEARSILYSENHFTLDLSTSVASLSHLHQRSRRQIKRISLEIPCYNEILERFQETVRLSLRYCWGLKCLTIHMPFTLPGADGSGTTGNTAVYANGFDILRWLPRPCEVRLKGNVGREIEAVVARNANLARTLDEERHASRQFHETTGTEDYAREIAKREKASRARYIEGGMVR</sequence>
<feature type="domain" description="DUF7730" evidence="2">
    <location>
        <begin position="257"/>
        <end position="320"/>
    </location>
</feature>
<dbReference type="InterPro" id="IPR038883">
    <property type="entry name" value="AN11006-like"/>
</dbReference>
<accession>A0AAE0WQL7</accession>
<dbReference type="EMBL" id="JAUTXT010000012">
    <property type="protein sequence ID" value="KAK3676071.1"/>
    <property type="molecule type" value="Genomic_DNA"/>
</dbReference>
<evidence type="ECO:0000313" key="4">
    <source>
        <dbReference type="Proteomes" id="UP001274830"/>
    </source>
</evidence>
<keyword evidence="4" id="KW-1185">Reference proteome</keyword>
<feature type="compositionally biased region" description="Polar residues" evidence="1">
    <location>
        <begin position="28"/>
        <end position="47"/>
    </location>
</feature>
<dbReference type="AlphaFoldDB" id="A0AAE0WQL7"/>
<dbReference type="InterPro" id="IPR056632">
    <property type="entry name" value="DUF7730"/>
</dbReference>
<feature type="region of interest" description="Disordered" evidence="1">
    <location>
        <begin position="1"/>
        <end position="66"/>
    </location>
</feature>
<gene>
    <name evidence="3" type="ORF">LTR78_004263</name>
</gene>
<reference evidence="3" key="1">
    <citation type="submission" date="2023-07" db="EMBL/GenBank/DDBJ databases">
        <title>Black Yeasts Isolated from many extreme environments.</title>
        <authorList>
            <person name="Coleine C."/>
            <person name="Stajich J.E."/>
            <person name="Selbmann L."/>
        </authorList>
    </citation>
    <scope>NUCLEOTIDE SEQUENCE</scope>
    <source>
        <strain evidence="3">CCFEE 5485</strain>
    </source>
</reference>
<evidence type="ECO:0000259" key="2">
    <source>
        <dbReference type="Pfam" id="PF24864"/>
    </source>
</evidence>
<feature type="region of interest" description="Disordered" evidence="1">
    <location>
        <begin position="185"/>
        <end position="254"/>
    </location>
</feature>
<dbReference type="PANTHER" id="PTHR42085:SF7">
    <property type="entry name" value="F-BOX DOMAIN-CONTAINING PROTEIN"/>
    <property type="match status" value="1"/>
</dbReference>
<evidence type="ECO:0000313" key="3">
    <source>
        <dbReference type="EMBL" id="KAK3676071.1"/>
    </source>
</evidence>
<proteinExistence type="predicted"/>
<feature type="compositionally biased region" description="Low complexity" evidence="1">
    <location>
        <begin position="13"/>
        <end position="25"/>
    </location>
</feature>